<evidence type="ECO:0000313" key="4">
    <source>
        <dbReference type="EMBL" id="GAA4772718.1"/>
    </source>
</evidence>
<dbReference type="InterPro" id="IPR047057">
    <property type="entry name" value="MerR_fam"/>
</dbReference>
<accession>A0ABP9A452</accession>
<dbReference type="SMART" id="SM00422">
    <property type="entry name" value="HTH_MERR"/>
    <property type="match status" value="1"/>
</dbReference>
<keyword evidence="5" id="KW-1185">Reference proteome</keyword>
<dbReference type="InterPro" id="IPR000551">
    <property type="entry name" value="MerR-type_HTH_dom"/>
</dbReference>
<feature type="region of interest" description="Disordered" evidence="2">
    <location>
        <begin position="315"/>
        <end position="356"/>
    </location>
</feature>
<dbReference type="RefSeq" id="WP_345612289.1">
    <property type="nucleotide sequence ID" value="NZ_BAABJV010000003.1"/>
</dbReference>
<dbReference type="Gene3D" id="1.10.1660.10">
    <property type="match status" value="1"/>
</dbReference>
<dbReference type="InterPro" id="IPR009061">
    <property type="entry name" value="DNA-bd_dom_put_sf"/>
</dbReference>
<evidence type="ECO:0000259" key="3">
    <source>
        <dbReference type="PROSITE" id="PS50937"/>
    </source>
</evidence>
<dbReference type="PROSITE" id="PS50937">
    <property type="entry name" value="HTH_MERR_2"/>
    <property type="match status" value="1"/>
</dbReference>
<gene>
    <name evidence="4" type="ORF">GCM10023329_20460</name>
</gene>
<dbReference type="PANTHER" id="PTHR30204:SF93">
    <property type="entry name" value="HTH MERR-TYPE DOMAIN-CONTAINING PROTEIN"/>
    <property type="match status" value="1"/>
</dbReference>
<dbReference type="Pfam" id="PF13411">
    <property type="entry name" value="MerR_1"/>
    <property type="match status" value="1"/>
</dbReference>
<dbReference type="EMBL" id="BAABJV010000003">
    <property type="protein sequence ID" value="GAA4772718.1"/>
    <property type="molecule type" value="Genomic_DNA"/>
</dbReference>
<proteinExistence type="predicted"/>
<feature type="domain" description="HTH merR-type" evidence="3">
    <location>
        <begin position="19"/>
        <end position="87"/>
    </location>
</feature>
<protein>
    <recommendedName>
        <fullName evidence="3">HTH merR-type domain-containing protein</fullName>
    </recommendedName>
</protein>
<dbReference type="PANTHER" id="PTHR30204">
    <property type="entry name" value="REDOX-CYCLING DRUG-SENSING TRANSCRIPTIONAL ACTIVATOR SOXR"/>
    <property type="match status" value="1"/>
</dbReference>
<evidence type="ECO:0000256" key="2">
    <source>
        <dbReference type="SAM" id="MobiDB-lite"/>
    </source>
</evidence>
<evidence type="ECO:0000313" key="5">
    <source>
        <dbReference type="Proteomes" id="UP001501147"/>
    </source>
</evidence>
<name>A0ABP9A452_9ACTN</name>
<keyword evidence="1" id="KW-0238">DNA-binding</keyword>
<evidence type="ECO:0000256" key="1">
    <source>
        <dbReference type="ARBA" id="ARBA00023125"/>
    </source>
</evidence>
<reference evidence="5" key="1">
    <citation type="journal article" date="2019" name="Int. J. Syst. Evol. Microbiol.">
        <title>The Global Catalogue of Microorganisms (GCM) 10K type strain sequencing project: providing services to taxonomists for standard genome sequencing and annotation.</title>
        <authorList>
            <consortium name="The Broad Institute Genomics Platform"/>
            <consortium name="The Broad Institute Genome Sequencing Center for Infectious Disease"/>
            <person name="Wu L."/>
            <person name="Ma J."/>
        </authorList>
    </citation>
    <scope>NUCLEOTIDE SEQUENCE [LARGE SCALE GENOMIC DNA]</scope>
    <source>
        <strain evidence="5">JCM 18324</strain>
    </source>
</reference>
<dbReference type="SUPFAM" id="SSF46955">
    <property type="entry name" value="Putative DNA-binding domain"/>
    <property type="match status" value="1"/>
</dbReference>
<organism evidence="4 5">
    <name type="scientific">Streptomyces sanyensis</name>
    <dbReference type="NCBI Taxonomy" id="568869"/>
    <lineage>
        <taxon>Bacteria</taxon>
        <taxon>Bacillati</taxon>
        <taxon>Actinomycetota</taxon>
        <taxon>Actinomycetes</taxon>
        <taxon>Kitasatosporales</taxon>
        <taxon>Streptomycetaceae</taxon>
        <taxon>Streptomyces</taxon>
    </lineage>
</organism>
<sequence length="356" mass="37359">MSGGGRPPGAAPAAGEGFGYRIDDLARLSGATARTIRGYQDRGLLPRPERRGRSNLYGAVHLDRLGRIADLLDRGYTLASIKELLDAWDEGRGLGGVLGLAAEVAGPWSEEEEGRVTRAELAEAFGAGSHGALIAQALRLGVLERIPGEPDAFRVPSPQELSVAVELHAAGVPLTAIAVQLAEVRELVEHLAARLLEFTTEHVFGRFLADGPPTDEQATEAAGLVRRLRPLARRTVDAELARAMRMLATRDLPRHLAGETAAGPGSGPPASRAVALPAETVAAVERAVGSQGAAEFIAASAERELRARLLDALLPPAGGTGAVDQHPLSTDDVGQSGAKQRAVVHRQPKNPVDKSN</sequence>
<dbReference type="Proteomes" id="UP001501147">
    <property type="component" value="Unassembled WGS sequence"/>
</dbReference>
<comment type="caution">
    <text evidence="4">The sequence shown here is derived from an EMBL/GenBank/DDBJ whole genome shotgun (WGS) entry which is preliminary data.</text>
</comment>